<dbReference type="EMBL" id="CM023482">
    <property type="protein sequence ID" value="KAH6939366.1"/>
    <property type="molecule type" value="Genomic_DNA"/>
</dbReference>
<protein>
    <submittedName>
        <fullName evidence="1">Uncharacterized protein</fullName>
    </submittedName>
</protein>
<reference evidence="1" key="1">
    <citation type="submission" date="2020-05" db="EMBL/GenBank/DDBJ databases">
        <title>Large-scale comparative analyses of tick genomes elucidate their genetic diversity and vector capacities.</title>
        <authorList>
            <person name="Jia N."/>
            <person name="Wang J."/>
            <person name="Shi W."/>
            <person name="Du L."/>
            <person name="Sun Y."/>
            <person name="Zhan W."/>
            <person name="Jiang J."/>
            <person name="Wang Q."/>
            <person name="Zhang B."/>
            <person name="Ji P."/>
            <person name="Sakyi L.B."/>
            <person name="Cui X."/>
            <person name="Yuan T."/>
            <person name="Jiang B."/>
            <person name="Yang W."/>
            <person name="Lam T.T.-Y."/>
            <person name="Chang Q."/>
            <person name="Ding S."/>
            <person name="Wang X."/>
            <person name="Zhu J."/>
            <person name="Ruan X."/>
            <person name="Zhao L."/>
            <person name="Wei J."/>
            <person name="Que T."/>
            <person name="Du C."/>
            <person name="Cheng J."/>
            <person name="Dai P."/>
            <person name="Han X."/>
            <person name="Huang E."/>
            <person name="Gao Y."/>
            <person name="Liu J."/>
            <person name="Shao H."/>
            <person name="Ye R."/>
            <person name="Li L."/>
            <person name="Wei W."/>
            <person name="Wang X."/>
            <person name="Wang C."/>
            <person name="Yang T."/>
            <person name="Huo Q."/>
            <person name="Li W."/>
            <person name="Guo W."/>
            <person name="Chen H."/>
            <person name="Zhou L."/>
            <person name="Ni X."/>
            <person name="Tian J."/>
            <person name="Zhou Y."/>
            <person name="Sheng Y."/>
            <person name="Liu T."/>
            <person name="Pan Y."/>
            <person name="Xia L."/>
            <person name="Li J."/>
            <person name="Zhao F."/>
            <person name="Cao W."/>
        </authorList>
    </citation>
    <scope>NUCLEOTIDE SEQUENCE</scope>
    <source>
        <strain evidence="1">Hyas-2018</strain>
    </source>
</reference>
<accession>A0ACB7SZQ0</accession>
<name>A0ACB7SZQ0_HYAAI</name>
<evidence type="ECO:0000313" key="2">
    <source>
        <dbReference type="Proteomes" id="UP000821845"/>
    </source>
</evidence>
<keyword evidence="2" id="KW-1185">Reference proteome</keyword>
<comment type="caution">
    <text evidence="1">The sequence shown here is derived from an EMBL/GenBank/DDBJ whole genome shotgun (WGS) entry which is preliminary data.</text>
</comment>
<organism evidence="1 2">
    <name type="scientific">Hyalomma asiaticum</name>
    <name type="common">Tick</name>
    <dbReference type="NCBI Taxonomy" id="266040"/>
    <lineage>
        <taxon>Eukaryota</taxon>
        <taxon>Metazoa</taxon>
        <taxon>Ecdysozoa</taxon>
        <taxon>Arthropoda</taxon>
        <taxon>Chelicerata</taxon>
        <taxon>Arachnida</taxon>
        <taxon>Acari</taxon>
        <taxon>Parasitiformes</taxon>
        <taxon>Ixodida</taxon>
        <taxon>Ixodoidea</taxon>
        <taxon>Ixodidae</taxon>
        <taxon>Hyalomminae</taxon>
        <taxon>Hyalomma</taxon>
    </lineage>
</organism>
<evidence type="ECO:0000313" key="1">
    <source>
        <dbReference type="EMBL" id="KAH6939366.1"/>
    </source>
</evidence>
<sequence>MAAVRHSTPSGQQVDGGRPPEQQTLLDEVSEALLRECRRDNRVYQEQAVRHLARLLEAQQLDRFGPLLDILEGPLLKYAASRSGNSEGAVDQDEDDEGAWDLESQLQFQEASFEALGQAWPQQAPATQARLCDLLLSSFSSGGTWKVQLAIIKALHLFVLRLSWPAQAPAEEVASMANGIVQVACEALEMTKYSSLCLEALKLLKTFVERIQGTQTSWIVGPSFEKLQCAVSTMATRDNVELRNLAQEVADIMAAFT</sequence>
<proteinExistence type="predicted"/>
<dbReference type="Proteomes" id="UP000821845">
    <property type="component" value="Chromosome 2"/>
</dbReference>
<gene>
    <name evidence="1" type="ORF">HPB50_017726</name>
</gene>